<dbReference type="Gene3D" id="1.20.1580.10">
    <property type="entry name" value="ABC transporter ATPase like domain"/>
    <property type="match status" value="1"/>
</dbReference>
<dbReference type="Proteomes" id="UP000215145">
    <property type="component" value="Unassembled WGS sequence"/>
</dbReference>
<evidence type="ECO:0000313" key="2">
    <source>
        <dbReference type="Proteomes" id="UP000215145"/>
    </source>
</evidence>
<protein>
    <submittedName>
        <fullName evidence="1">Uncharacterized protein</fullName>
    </submittedName>
</protein>
<dbReference type="EMBL" id="NMUQ01000001">
    <property type="protein sequence ID" value="OXM16363.1"/>
    <property type="molecule type" value="Genomic_DNA"/>
</dbReference>
<organism evidence="1 2">
    <name type="scientific">Paenibacillus herberti</name>
    <dbReference type="NCBI Taxonomy" id="1619309"/>
    <lineage>
        <taxon>Bacteria</taxon>
        <taxon>Bacillati</taxon>
        <taxon>Bacillota</taxon>
        <taxon>Bacilli</taxon>
        <taxon>Bacillales</taxon>
        <taxon>Paenibacillaceae</taxon>
        <taxon>Paenibacillus</taxon>
    </lineage>
</organism>
<dbReference type="RefSeq" id="WP_089523447.1">
    <property type="nucleotide sequence ID" value="NZ_NMUQ01000001.1"/>
</dbReference>
<proteinExistence type="predicted"/>
<comment type="caution">
    <text evidence="1">The sequence shown here is derived from an EMBL/GenBank/DDBJ whole genome shotgun (WGS) entry which is preliminary data.</text>
</comment>
<evidence type="ECO:0000313" key="1">
    <source>
        <dbReference type="EMBL" id="OXM16363.1"/>
    </source>
</evidence>
<accession>A0A229P269</accession>
<dbReference type="AlphaFoldDB" id="A0A229P269"/>
<name>A0A229P269_9BACL</name>
<gene>
    <name evidence="1" type="ORF">CGZ75_06680</name>
</gene>
<sequence>MSKGVLDIQISRFTLAEANKLPIPEMLLFIKNLEHSMNPHEFEIAGPIIRELELILLYLNKIGLRMLPLMASQGALPAIFLESPGIGQIPVEASYPM</sequence>
<reference evidence="1 2" key="1">
    <citation type="submission" date="2017-07" db="EMBL/GenBank/DDBJ databases">
        <title>Paenibacillus herberti R33 genome sequencing and assembly.</title>
        <authorList>
            <person name="Su W."/>
        </authorList>
    </citation>
    <scope>NUCLEOTIDE SEQUENCE [LARGE SCALE GENOMIC DNA]</scope>
    <source>
        <strain evidence="1 2">R33</strain>
    </source>
</reference>
<keyword evidence="2" id="KW-1185">Reference proteome</keyword>